<dbReference type="GO" id="GO:0016301">
    <property type="term" value="F:kinase activity"/>
    <property type="evidence" value="ECO:0007669"/>
    <property type="project" value="UniProtKB-KW"/>
</dbReference>
<accession>A0AAD0YFE0</accession>
<keyword evidence="3" id="KW-0418">Kinase</keyword>
<keyword evidence="1" id="KW-1133">Transmembrane helix</keyword>
<dbReference type="EMBL" id="CP033912">
    <property type="protein sequence ID" value="AZA96035.1"/>
    <property type="molecule type" value="Genomic_DNA"/>
</dbReference>
<dbReference type="Proteomes" id="UP000281741">
    <property type="component" value="Chromosome"/>
</dbReference>
<dbReference type="Pfam" id="PF13239">
    <property type="entry name" value="2TM"/>
    <property type="match status" value="1"/>
</dbReference>
<feature type="transmembrane region" description="Helical" evidence="1">
    <location>
        <begin position="62"/>
        <end position="83"/>
    </location>
</feature>
<dbReference type="InterPro" id="IPR025698">
    <property type="entry name" value="2TM_dom"/>
</dbReference>
<sequence>MNPISKDDIRYKEAEIRVKKIKSFYVFAFVYFAVNIFIMFINYKELKPGETIWHLKYFSLPIFWGIGLIGYAINVFVPGVILGSNWEEKKIKKLMEKEKESQNKD</sequence>
<dbReference type="EMBL" id="CP033915">
    <property type="protein sequence ID" value="AZA87534.1"/>
    <property type="molecule type" value="Genomic_DNA"/>
</dbReference>
<feature type="domain" description="2TM" evidence="2">
    <location>
        <begin position="12"/>
        <end position="96"/>
    </location>
</feature>
<protein>
    <submittedName>
        <fullName evidence="3">Histidine kinase</fullName>
    </submittedName>
</protein>
<keyword evidence="6" id="KW-1185">Reference proteome</keyword>
<dbReference type="RefSeq" id="WP_123854686.1">
    <property type="nucleotide sequence ID" value="NZ_CP033912.1"/>
</dbReference>
<name>A0AAD0YFE0_9FLAO</name>
<evidence type="ECO:0000313" key="4">
    <source>
        <dbReference type="EMBL" id="AZA96035.1"/>
    </source>
</evidence>
<evidence type="ECO:0000313" key="5">
    <source>
        <dbReference type="Proteomes" id="UP000274073"/>
    </source>
</evidence>
<dbReference type="AlphaFoldDB" id="A0AAD0YFE0"/>
<feature type="transmembrane region" description="Helical" evidence="1">
    <location>
        <begin position="21"/>
        <end position="42"/>
    </location>
</feature>
<evidence type="ECO:0000256" key="1">
    <source>
        <dbReference type="SAM" id="Phobius"/>
    </source>
</evidence>
<gene>
    <name evidence="3" type="ORF">EG349_12395</name>
    <name evidence="4" type="ORF">EG353_10865</name>
</gene>
<keyword evidence="1" id="KW-0472">Membrane</keyword>
<keyword evidence="3" id="KW-0808">Transferase</keyword>
<evidence type="ECO:0000313" key="6">
    <source>
        <dbReference type="Proteomes" id="UP000281741"/>
    </source>
</evidence>
<reference evidence="5 6" key="1">
    <citation type="submission" date="2018-11" db="EMBL/GenBank/DDBJ databases">
        <title>Proposal to divide the Flavobacteriaceae and reorganize its genera based on Amino Acid Identity values calculated from whole genome sequences.</title>
        <authorList>
            <person name="Nicholson A.C."/>
            <person name="Gulvik C.A."/>
            <person name="Whitney A.M."/>
            <person name="Humrighouse B.W."/>
            <person name="Bell M."/>
            <person name="Holmes B."/>
            <person name="Steigerwalt A.G."/>
            <person name="Villarma A."/>
            <person name="Sheth M."/>
            <person name="Batra D."/>
            <person name="Pryor J."/>
            <person name="Bernardet J.-F."/>
            <person name="Hugo C."/>
            <person name="Kampfer P."/>
            <person name="Newman J."/>
            <person name="McQuiston J.R."/>
        </authorList>
    </citation>
    <scope>NUCLEOTIDE SEQUENCE [LARGE SCALE GENOMIC DNA]</scope>
    <source>
        <strain evidence="3 5">G0207</strain>
        <strain evidence="4 6">H5143</strain>
    </source>
</reference>
<dbReference type="Proteomes" id="UP000274073">
    <property type="component" value="Chromosome"/>
</dbReference>
<evidence type="ECO:0000313" key="3">
    <source>
        <dbReference type="EMBL" id="AZA87534.1"/>
    </source>
</evidence>
<organism evidence="3 5">
    <name type="scientific">Chryseobacterium shandongense</name>
    <dbReference type="NCBI Taxonomy" id="1493872"/>
    <lineage>
        <taxon>Bacteria</taxon>
        <taxon>Pseudomonadati</taxon>
        <taxon>Bacteroidota</taxon>
        <taxon>Flavobacteriia</taxon>
        <taxon>Flavobacteriales</taxon>
        <taxon>Weeksellaceae</taxon>
        <taxon>Chryseobacterium group</taxon>
        <taxon>Chryseobacterium</taxon>
    </lineage>
</organism>
<keyword evidence="1" id="KW-0812">Transmembrane</keyword>
<proteinExistence type="predicted"/>
<evidence type="ECO:0000259" key="2">
    <source>
        <dbReference type="Pfam" id="PF13239"/>
    </source>
</evidence>